<protein>
    <recommendedName>
        <fullName evidence="3">6-bladed beta-propeller</fullName>
    </recommendedName>
</protein>
<dbReference type="HOGENOM" id="CLU_686098_0_0_10"/>
<evidence type="ECO:0000313" key="1">
    <source>
        <dbReference type="EMBL" id="KKB54822.1"/>
    </source>
</evidence>
<dbReference type="PATRIC" id="fig|927665.4.peg.2650"/>
<dbReference type="PROSITE" id="PS51257">
    <property type="entry name" value="PROKAR_LIPOPROTEIN"/>
    <property type="match status" value="1"/>
</dbReference>
<accession>A0A0F5JBK1</accession>
<dbReference type="Gene3D" id="2.120.10.30">
    <property type="entry name" value="TolB, C-terminal domain"/>
    <property type="match status" value="1"/>
</dbReference>
<gene>
    <name evidence="1" type="ORF">HMPREF1535_02575</name>
</gene>
<proteinExistence type="predicted"/>
<dbReference type="STRING" id="927665.HMPREF1535_02575"/>
<dbReference type="EMBL" id="AQHV01000012">
    <property type="protein sequence ID" value="KKB54822.1"/>
    <property type="molecule type" value="Genomic_DNA"/>
</dbReference>
<evidence type="ECO:0008006" key="3">
    <source>
        <dbReference type="Google" id="ProtNLM"/>
    </source>
</evidence>
<dbReference type="AlphaFoldDB" id="A0A0F5JBK1"/>
<dbReference type="RefSeq" id="WP_016213105.1">
    <property type="nucleotide sequence ID" value="NZ_KQ033912.1"/>
</dbReference>
<name>A0A0F5JBK1_9BACT</name>
<dbReference type="Proteomes" id="UP000033047">
    <property type="component" value="Unassembled WGS sequence"/>
</dbReference>
<reference evidence="1 2" key="1">
    <citation type="submission" date="2013-04" db="EMBL/GenBank/DDBJ databases">
        <title>The Genome Sequence of Parabacteroides goldsteinii DSM 19448.</title>
        <authorList>
            <consortium name="The Broad Institute Genomics Platform"/>
            <person name="Earl A."/>
            <person name="Ward D."/>
            <person name="Feldgarden M."/>
            <person name="Gevers D."/>
            <person name="Martens E."/>
            <person name="Sakamoto M."/>
            <person name="Benno Y."/>
            <person name="Song Y."/>
            <person name="Liu C."/>
            <person name="Lee J."/>
            <person name="Bolanos M."/>
            <person name="Vaisanen M.L."/>
            <person name="Finegold S.M."/>
            <person name="Walker B."/>
            <person name="Young S."/>
            <person name="Zeng Q."/>
            <person name="Gargeya S."/>
            <person name="Fitzgerald M."/>
            <person name="Haas B."/>
            <person name="Abouelleil A."/>
            <person name="Allen A.W."/>
            <person name="Alvarado L."/>
            <person name="Arachchi H.M."/>
            <person name="Berlin A.M."/>
            <person name="Chapman S.B."/>
            <person name="Gainer-Dewar J."/>
            <person name="Goldberg J."/>
            <person name="Griggs A."/>
            <person name="Gujja S."/>
            <person name="Hansen M."/>
            <person name="Howarth C."/>
            <person name="Imamovic A."/>
            <person name="Ireland A."/>
            <person name="Larimer J."/>
            <person name="McCowan C."/>
            <person name="Murphy C."/>
            <person name="Pearson M."/>
            <person name="Poon T.W."/>
            <person name="Priest M."/>
            <person name="Roberts A."/>
            <person name="Saif S."/>
            <person name="Shea T."/>
            <person name="Sisk P."/>
            <person name="Sykes S."/>
            <person name="Wortman J."/>
            <person name="Nusbaum C."/>
            <person name="Birren B."/>
        </authorList>
    </citation>
    <scope>NUCLEOTIDE SEQUENCE [LARGE SCALE GENOMIC DNA]</scope>
    <source>
        <strain evidence="1 2">DSM 19448</strain>
    </source>
</reference>
<comment type="caution">
    <text evidence="1">The sequence shown here is derived from an EMBL/GenBank/DDBJ whole genome shotgun (WGS) entry which is preliminary data.</text>
</comment>
<dbReference type="SUPFAM" id="SSF63829">
    <property type="entry name" value="Calcium-dependent phosphotriesterase"/>
    <property type="match status" value="1"/>
</dbReference>
<sequence>MKESVIILLVVLIGCTTKTSSPQEEVKVDSLNKNVSYPVKISLQEAMKNVNNTITLSSFVDSIEYIPLKLPNKYAISRFQMYDYDEDIGLFFIGDYNRVLVVNKKGEFLHTIGRIGGGPGELACITDVSIDKRNKYVYLYSSTMRSMFRFDYEGNFLKKMFSALADNEKYFTAHTFYNNDNFVSISEIYHYGLESIKDRLYGYGVLDTLGKMLDCTPPQYTQLDVEKERYIGLMFNGQMTRFIGGNLLVSSGLSDTIFTVVENKVKPRYLLDYGDEKPDLSEIWSSDEQLRQSAIYNSIFIMNPAYETARYFITKFRKSGIEYIAIHDKYLNKSYSVLYDYSMLGEGYNSALSIKNLGFYNDLDGGVDAYPMIMSSEGNYWVSYVESYQMKELLSKEHFEKRKNVHNLEQQEELKKMLPEMKEDGDQVLILMKLKKSVL</sequence>
<evidence type="ECO:0000313" key="2">
    <source>
        <dbReference type="Proteomes" id="UP000033047"/>
    </source>
</evidence>
<organism evidence="1 2">
    <name type="scientific">Parabacteroides goldsteinii DSM 19448 = WAL 12034</name>
    <dbReference type="NCBI Taxonomy" id="927665"/>
    <lineage>
        <taxon>Bacteria</taxon>
        <taxon>Pseudomonadati</taxon>
        <taxon>Bacteroidota</taxon>
        <taxon>Bacteroidia</taxon>
        <taxon>Bacteroidales</taxon>
        <taxon>Tannerellaceae</taxon>
        <taxon>Parabacteroides</taxon>
    </lineage>
</organism>
<dbReference type="InterPro" id="IPR011042">
    <property type="entry name" value="6-blade_b-propeller_TolB-like"/>
</dbReference>
<dbReference type="Pfam" id="PF17170">
    <property type="entry name" value="DUF5128"/>
    <property type="match status" value="1"/>
</dbReference>